<evidence type="ECO:0000313" key="1">
    <source>
        <dbReference type="EMBL" id="KAG5596049.1"/>
    </source>
</evidence>
<dbReference type="AlphaFoldDB" id="A0A9J5Y6N8"/>
<dbReference type="EMBL" id="JACXVP010000007">
    <property type="protein sequence ID" value="KAG5596049.1"/>
    <property type="molecule type" value="Genomic_DNA"/>
</dbReference>
<feature type="non-terminal residue" evidence="1">
    <location>
        <position position="1"/>
    </location>
</feature>
<proteinExistence type="predicted"/>
<dbReference type="Proteomes" id="UP000824120">
    <property type="component" value="Chromosome 7"/>
</dbReference>
<protein>
    <submittedName>
        <fullName evidence="1">Uncharacterized protein</fullName>
    </submittedName>
</protein>
<comment type="caution">
    <text evidence="1">The sequence shown here is derived from an EMBL/GenBank/DDBJ whole genome shotgun (WGS) entry which is preliminary data.</text>
</comment>
<organism evidence="1 2">
    <name type="scientific">Solanum commersonii</name>
    <name type="common">Commerson's wild potato</name>
    <name type="synonym">Commerson's nightshade</name>
    <dbReference type="NCBI Taxonomy" id="4109"/>
    <lineage>
        <taxon>Eukaryota</taxon>
        <taxon>Viridiplantae</taxon>
        <taxon>Streptophyta</taxon>
        <taxon>Embryophyta</taxon>
        <taxon>Tracheophyta</taxon>
        <taxon>Spermatophyta</taxon>
        <taxon>Magnoliopsida</taxon>
        <taxon>eudicotyledons</taxon>
        <taxon>Gunneridae</taxon>
        <taxon>Pentapetalae</taxon>
        <taxon>asterids</taxon>
        <taxon>lamiids</taxon>
        <taxon>Solanales</taxon>
        <taxon>Solanaceae</taxon>
        <taxon>Solanoideae</taxon>
        <taxon>Solaneae</taxon>
        <taxon>Solanum</taxon>
    </lineage>
</organism>
<accession>A0A9J5Y6N8</accession>
<evidence type="ECO:0000313" key="2">
    <source>
        <dbReference type="Proteomes" id="UP000824120"/>
    </source>
</evidence>
<keyword evidence="2" id="KW-1185">Reference proteome</keyword>
<name>A0A9J5Y6N8_SOLCO</name>
<gene>
    <name evidence="1" type="ORF">H5410_037281</name>
</gene>
<sequence>MEKIFQGLLKCGMTFLWVTREGRADENPKESVRKNGFKVNVGEGGMAERNEFERYRNRGGM</sequence>
<reference evidence="1 2" key="1">
    <citation type="submission" date="2020-09" db="EMBL/GenBank/DDBJ databases">
        <title>De no assembly of potato wild relative species, Solanum commersonii.</title>
        <authorList>
            <person name="Cho K."/>
        </authorList>
    </citation>
    <scope>NUCLEOTIDE SEQUENCE [LARGE SCALE GENOMIC DNA]</scope>
    <source>
        <strain evidence="1">LZ3.2</strain>
        <tissue evidence="1">Leaf</tissue>
    </source>
</reference>